<dbReference type="OrthoDB" id="3390858at2"/>
<evidence type="ECO:0000313" key="1">
    <source>
        <dbReference type="EMBL" id="PYC75751.1"/>
    </source>
</evidence>
<accession>A0A318NPX0</accession>
<sequence length="143" mass="15845">MSEQPSGRTGSGSKREFHHPEEVLAFVEGIRESNRRAIGRYEQYVEQVGDLTGEGFSSDGTVRAEVDHDGIVAALDIPDTALRRGRYLAEMILTAIREAQAARALKLAELGSALGAGRTLEMVREAIPEHVRDAVEQHRERHR</sequence>
<dbReference type="EMBL" id="PYBV01000004">
    <property type="protein sequence ID" value="PYC75751.1"/>
    <property type="molecule type" value="Genomic_DNA"/>
</dbReference>
<keyword evidence="2" id="KW-1185">Reference proteome</keyword>
<dbReference type="Pfam" id="PF02575">
    <property type="entry name" value="YbaB_DNA_bd"/>
    <property type="match status" value="1"/>
</dbReference>
<reference evidence="1 2" key="1">
    <citation type="submission" date="2018-03" db="EMBL/GenBank/DDBJ databases">
        <title>Bioinformatic expansion and discovery of thiopeptide antibiotics.</title>
        <authorList>
            <person name="Schwalen C.J."/>
            <person name="Hudson G.A."/>
            <person name="Mitchell D.A."/>
        </authorList>
    </citation>
    <scope>NUCLEOTIDE SEQUENCE [LARGE SCALE GENOMIC DNA]</scope>
    <source>
        <strain evidence="1 2">NRRL 8041</strain>
    </source>
</reference>
<proteinExistence type="predicted"/>
<dbReference type="Gene3D" id="3.30.1310.10">
    <property type="entry name" value="Nucleoid-associated protein YbaB-like domain"/>
    <property type="match status" value="1"/>
</dbReference>
<comment type="caution">
    <text evidence="1">The sequence shown here is derived from an EMBL/GenBank/DDBJ whole genome shotgun (WGS) entry which is preliminary data.</text>
</comment>
<protein>
    <recommendedName>
        <fullName evidence="3">YbaB/EbfC family DNA-binding protein</fullName>
    </recommendedName>
</protein>
<dbReference type="InterPro" id="IPR036894">
    <property type="entry name" value="YbaB-like_sf"/>
</dbReference>
<organism evidence="1 2">
    <name type="scientific">Micromonospora arborensis</name>
    <dbReference type="NCBI Taxonomy" id="2116518"/>
    <lineage>
        <taxon>Bacteria</taxon>
        <taxon>Bacillati</taxon>
        <taxon>Actinomycetota</taxon>
        <taxon>Actinomycetes</taxon>
        <taxon>Micromonosporales</taxon>
        <taxon>Micromonosporaceae</taxon>
        <taxon>Micromonospora</taxon>
    </lineage>
</organism>
<gene>
    <name evidence="1" type="ORF">C7C45_02965</name>
</gene>
<name>A0A318NPX0_9ACTN</name>
<dbReference type="InterPro" id="IPR004401">
    <property type="entry name" value="YbaB/EbfC"/>
</dbReference>
<evidence type="ECO:0000313" key="2">
    <source>
        <dbReference type="Proteomes" id="UP000248333"/>
    </source>
</evidence>
<dbReference type="GO" id="GO:0003677">
    <property type="term" value="F:DNA binding"/>
    <property type="evidence" value="ECO:0007669"/>
    <property type="project" value="InterPro"/>
</dbReference>
<dbReference type="Proteomes" id="UP000248333">
    <property type="component" value="Unassembled WGS sequence"/>
</dbReference>
<dbReference type="AlphaFoldDB" id="A0A318NPX0"/>
<dbReference type="RefSeq" id="WP_110562087.1">
    <property type="nucleotide sequence ID" value="NZ_PYBV01000004.1"/>
</dbReference>
<evidence type="ECO:0008006" key="3">
    <source>
        <dbReference type="Google" id="ProtNLM"/>
    </source>
</evidence>